<reference evidence="1 2" key="1">
    <citation type="submission" date="2015-01" db="EMBL/GenBank/DDBJ databases">
        <title>Draft genome of the acidophilic iron oxidizer Acidithrix ferrooxidans strain Py-F3.</title>
        <authorList>
            <person name="Poehlein A."/>
            <person name="Eisen S."/>
            <person name="Schloemann M."/>
            <person name="Johnson B.D."/>
            <person name="Daniel R."/>
            <person name="Muehling M."/>
        </authorList>
    </citation>
    <scope>NUCLEOTIDE SEQUENCE [LARGE SCALE GENOMIC DNA]</scope>
    <source>
        <strain evidence="1 2">Py-F3</strain>
    </source>
</reference>
<dbReference type="EMBL" id="JXYS01000103">
    <property type="protein sequence ID" value="KJF16018.1"/>
    <property type="molecule type" value="Genomic_DNA"/>
</dbReference>
<dbReference type="AlphaFoldDB" id="A0A0D8HDK7"/>
<name>A0A0D8HDK7_9ACTN</name>
<sequence length="263" mass="28993">MADAHENLTRHRRTLIEVTNALHKSREPWGLSIYETQSRLMALSDSVTSMVRLRGDALARLSGDSLRNARADLESFIGLDELTLSPQSSPWGTAFVDATITPPEAASKVLDVLTTLNTDTLVSAFETFSRSADGYGPSRPNGVAAWGAILQLFRDTKITLDLFEKEIFELPLAQITSKLAPGEANGIASSIAKITNSSYRQARRQALSFWIGSRPSPNELFVAVKKARDLSEAWRQSAKGGVFQKFRLIYWTSRKSISDSVSN</sequence>
<accession>A0A0D8HDK7</accession>
<dbReference type="OrthoDB" id="9757917at2"/>
<evidence type="ECO:0000313" key="2">
    <source>
        <dbReference type="Proteomes" id="UP000032360"/>
    </source>
</evidence>
<gene>
    <name evidence="1" type="ORF">AXFE_31300</name>
</gene>
<organism evidence="1 2">
    <name type="scientific">Acidithrix ferrooxidans</name>
    <dbReference type="NCBI Taxonomy" id="1280514"/>
    <lineage>
        <taxon>Bacteria</taxon>
        <taxon>Bacillati</taxon>
        <taxon>Actinomycetota</taxon>
        <taxon>Acidimicrobiia</taxon>
        <taxon>Acidimicrobiales</taxon>
        <taxon>Acidimicrobiaceae</taxon>
        <taxon>Acidithrix</taxon>
    </lineage>
</organism>
<dbReference type="Proteomes" id="UP000032360">
    <property type="component" value="Unassembled WGS sequence"/>
</dbReference>
<proteinExistence type="predicted"/>
<evidence type="ECO:0000313" key="1">
    <source>
        <dbReference type="EMBL" id="KJF16018.1"/>
    </source>
</evidence>
<keyword evidence="2" id="KW-1185">Reference proteome</keyword>
<comment type="caution">
    <text evidence="1">The sequence shown here is derived from an EMBL/GenBank/DDBJ whole genome shotgun (WGS) entry which is preliminary data.</text>
</comment>
<protein>
    <submittedName>
        <fullName evidence="1">Uncharacterized protein</fullName>
    </submittedName>
</protein>
<dbReference type="RefSeq" id="WP_152626140.1">
    <property type="nucleotide sequence ID" value="NZ_JXYS01000103.1"/>
</dbReference>
<dbReference type="STRING" id="1280514.AXFE_31300"/>